<gene>
    <name evidence="3" type="ORF">FHT02_002761</name>
</gene>
<comment type="caution">
    <text evidence="3">The sequence shown here is derived from an EMBL/GenBank/DDBJ whole genome shotgun (WGS) entry which is preliminary data.</text>
</comment>
<keyword evidence="2" id="KW-0732">Signal</keyword>
<feature type="signal peptide" evidence="2">
    <location>
        <begin position="1"/>
        <end position="19"/>
    </location>
</feature>
<name>A0A840YGS8_9SPHN</name>
<evidence type="ECO:0000256" key="2">
    <source>
        <dbReference type="SAM" id="SignalP"/>
    </source>
</evidence>
<proteinExistence type="predicted"/>
<feature type="chain" id="PRO_5032503222" evidence="2">
    <location>
        <begin position="20"/>
        <end position="104"/>
    </location>
</feature>
<sequence length="104" mass="10584">MARPLKLTAAFAQFAVVLAAIVGAAQLAAALTLFLTYFTVAMAALGVPSGCTGGGKGNGQQANSHQKLAHENSPLVPVRRSPRLDCVTSFTVAGLRALSALPHG</sequence>
<accession>A0A840YGS8</accession>
<protein>
    <submittedName>
        <fullName evidence="3">Uncharacterized protein</fullName>
    </submittedName>
</protein>
<keyword evidence="4" id="KW-1185">Reference proteome</keyword>
<dbReference type="RefSeq" id="WP_184088415.1">
    <property type="nucleotide sequence ID" value="NZ_JACIJF010000008.1"/>
</dbReference>
<dbReference type="Proteomes" id="UP000527143">
    <property type="component" value="Unassembled WGS sequence"/>
</dbReference>
<evidence type="ECO:0000313" key="3">
    <source>
        <dbReference type="EMBL" id="MBB5711515.1"/>
    </source>
</evidence>
<evidence type="ECO:0000256" key="1">
    <source>
        <dbReference type="SAM" id="MobiDB-lite"/>
    </source>
</evidence>
<evidence type="ECO:0000313" key="4">
    <source>
        <dbReference type="Proteomes" id="UP000527143"/>
    </source>
</evidence>
<dbReference type="EMBL" id="JACIJF010000008">
    <property type="protein sequence ID" value="MBB5711515.1"/>
    <property type="molecule type" value="Genomic_DNA"/>
</dbReference>
<organism evidence="3 4">
    <name type="scientific">Sphingomonas xinjiangensis</name>
    <dbReference type="NCBI Taxonomy" id="643568"/>
    <lineage>
        <taxon>Bacteria</taxon>
        <taxon>Pseudomonadati</taxon>
        <taxon>Pseudomonadota</taxon>
        <taxon>Alphaproteobacteria</taxon>
        <taxon>Sphingomonadales</taxon>
        <taxon>Sphingomonadaceae</taxon>
        <taxon>Sphingomonas</taxon>
    </lineage>
</organism>
<reference evidence="3 4" key="1">
    <citation type="submission" date="2020-08" db="EMBL/GenBank/DDBJ databases">
        <title>Genomic Encyclopedia of Type Strains, Phase IV (KMG-IV): sequencing the most valuable type-strain genomes for metagenomic binning, comparative biology and taxonomic classification.</title>
        <authorList>
            <person name="Goeker M."/>
        </authorList>
    </citation>
    <scope>NUCLEOTIDE SEQUENCE [LARGE SCALE GENOMIC DNA]</scope>
    <source>
        <strain evidence="3 4">DSM 26736</strain>
    </source>
</reference>
<feature type="region of interest" description="Disordered" evidence="1">
    <location>
        <begin position="54"/>
        <end position="74"/>
    </location>
</feature>
<dbReference type="AlphaFoldDB" id="A0A840YGS8"/>